<feature type="transmembrane region" description="Helical" evidence="7">
    <location>
        <begin position="424"/>
        <end position="443"/>
    </location>
</feature>
<evidence type="ECO:0000256" key="7">
    <source>
        <dbReference type="SAM" id="Phobius"/>
    </source>
</evidence>
<accession>A0A4R4ZQK2</accession>
<proteinExistence type="inferred from homology"/>
<organism evidence="8 9">
    <name type="scientific">Kribbella antibiotica</name>
    <dbReference type="NCBI Taxonomy" id="190195"/>
    <lineage>
        <taxon>Bacteria</taxon>
        <taxon>Bacillati</taxon>
        <taxon>Actinomycetota</taxon>
        <taxon>Actinomycetes</taxon>
        <taxon>Propionibacteriales</taxon>
        <taxon>Kribbellaceae</taxon>
        <taxon>Kribbella</taxon>
    </lineage>
</organism>
<evidence type="ECO:0000256" key="3">
    <source>
        <dbReference type="ARBA" id="ARBA00022692"/>
    </source>
</evidence>
<evidence type="ECO:0000256" key="2">
    <source>
        <dbReference type="ARBA" id="ARBA00008432"/>
    </source>
</evidence>
<feature type="transmembrane region" description="Helical" evidence="7">
    <location>
        <begin position="289"/>
        <end position="308"/>
    </location>
</feature>
<dbReference type="Proteomes" id="UP000295124">
    <property type="component" value="Unassembled WGS sequence"/>
</dbReference>
<feature type="transmembrane region" description="Helical" evidence="7">
    <location>
        <begin position="184"/>
        <end position="210"/>
    </location>
</feature>
<dbReference type="InterPro" id="IPR011701">
    <property type="entry name" value="MFS"/>
</dbReference>
<dbReference type="RefSeq" id="WP_132167138.1">
    <property type="nucleotide sequence ID" value="NZ_SMKX01000024.1"/>
</dbReference>
<evidence type="ECO:0000313" key="9">
    <source>
        <dbReference type="Proteomes" id="UP000295124"/>
    </source>
</evidence>
<dbReference type="PANTHER" id="PTHR23515">
    <property type="entry name" value="HIGH-AFFINITY NITRATE TRANSPORTER 2.3"/>
    <property type="match status" value="1"/>
</dbReference>
<sequence length="454" mass="47986">MTLEAGPGVATGDGTGAVGTVEAPRRGRWIDEWDPEDATFWESKGRAVARRNLWPSIFAEFLGFSVWQLWSIVVVSMPKAGFAYTTDQLFWLVALPSLVGATLRLPYTFAVPRFGGRNWTIVSALLLLIPTGGLAFFIARPDTPFWLMALVAATAGVGGGNFASSMTNISFFYPEKEKGFALGINAAGGNLGVAVVQLLVPVVITIGAGLTLNRAGLLWLPFILLAAVVAWRVMANLSVATSSFRASITAAKRPHTWIISFLYIGTFGSFIGFSAAFPLLIKTTFPEITVAHIAFLGALVGSVSRPFGGKLADKLGGARVTVCAFVVMGLGILAAIAALKAGSFAGFMASFLFLFVASGAANGSTYRMIPAVFRLTTPGDPGRARREAAACIGIASAIGAYGGFLVPRGFAMSTSNFGSLIPALYVFCGFYVVCLAVTYFCYLRKGGPLSQERV</sequence>
<feature type="transmembrane region" description="Helical" evidence="7">
    <location>
        <begin position="345"/>
        <end position="366"/>
    </location>
</feature>
<feature type="transmembrane region" description="Helical" evidence="7">
    <location>
        <begin position="256"/>
        <end position="277"/>
    </location>
</feature>
<keyword evidence="5 7" id="KW-0472">Membrane</keyword>
<evidence type="ECO:0000313" key="8">
    <source>
        <dbReference type="EMBL" id="TDD60456.1"/>
    </source>
</evidence>
<dbReference type="OrthoDB" id="9771451at2"/>
<dbReference type="Gene3D" id="1.20.1250.20">
    <property type="entry name" value="MFS general substrate transporter like domains"/>
    <property type="match status" value="1"/>
</dbReference>
<evidence type="ECO:0000256" key="1">
    <source>
        <dbReference type="ARBA" id="ARBA00004141"/>
    </source>
</evidence>
<dbReference type="GO" id="GO:0015112">
    <property type="term" value="F:nitrate transmembrane transporter activity"/>
    <property type="evidence" value="ECO:0007669"/>
    <property type="project" value="InterPro"/>
</dbReference>
<evidence type="ECO:0000256" key="4">
    <source>
        <dbReference type="ARBA" id="ARBA00022989"/>
    </source>
</evidence>
<dbReference type="GO" id="GO:0016020">
    <property type="term" value="C:membrane"/>
    <property type="evidence" value="ECO:0007669"/>
    <property type="project" value="UniProtKB-SubCell"/>
</dbReference>
<dbReference type="Pfam" id="PF07690">
    <property type="entry name" value="MFS_1"/>
    <property type="match status" value="1"/>
</dbReference>
<feature type="transmembrane region" description="Helical" evidence="7">
    <location>
        <begin position="216"/>
        <end position="235"/>
    </location>
</feature>
<reference evidence="8 9" key="1">
    <citation type="submission" date="2019-03" db="EMBL/GenBank/DDBJ databases">
        <title>Draft genome sequences of novel Actinobacteria.</title>
        <authorList>
            <person name="Sahin N."/>
            <person name="Ay H."/>
            <person name="Saygin H."/>
        </authorList>
    </citation>
    <scope>NUCLEOTIDE SEQUENCE [LARGE SCALE GENOMIC DNA]</scope>
    <source>
        <strain evidence="8 9">JCM 13523</strain>
    </source>
</reference>
<feature type="transmembrane region" description="Helical" evidence="7">
    <location>
        <begin position="320"/>
        <end position="339"/>
    </location>
</feature>
<evidence type="ECO:0000256" key="6">
    <source>
        <dbReference type="SAM" id="MobiDB-lite"/>
    </source>
</evidence>
<keyword evidence="3 7" id="KW-0812">Transmembrane</keyword>
<keyword evidence="9" id="KW-1185">Reference proteome</keyword>
<gene>
    <name evidence="8" type="ORF">E1263_11040</name>
</gene>
<feature type="transmembrane region" description="Helical" evidence="7">
    <location>
        <begin position="387"/>
        <end position="404"/>
    </location>
</feature>
<comment type="similarity">
    <text evidence="2">Belongs to the major facilitator superfamily. Nitrate/nitrite porter (TC 2.A.1.8) family.</text>
</comment>
<comment type="caution">
    <text evidence="8">The sequence shown here is derived from an EMBL/GenBank/DDBJ whole genome shotgun (WGS) entry which is preliminary data.</text>
</comment>
<protein>
    <submittedName>
        <fullName evidence="8">MFS transporter</fullName>
    </submittedName>
</protein>
<feature type="transmembrane region" description="Helical" evidence="7">
    <location>
        <begin position="119"/>
        <end position="139"/>
    </location>
</feature>
<feature type="transmembrane region" description="Helical" evidence="7">
    <location>
        <begin position="89"/>
        <end position="107"/>
    </location>
</feature>
<dbReference type="SUPFAM" id="SSF103473">
    <property type="entry name" value="MFS general substrate transporter"/>
    <property type="match status" value="1"/>
</dbReference>
<keyword evidence="4 7" id="KW-1133">Transmembrane helix</keyword>
<feature type="transmembrane region" description="Helical" evidence="7">
    <location>
        <begin position="145"/>
        <end position="163"/>
    </location>
</feature>
<dbReference type="CDD" id="cd17341">
    <property type="entry name" value="MFS_NRT2_like"/>
    <property type="match status" value="1"/>
</dbReference>
<dbReference type="InterPro" id="IPR036259">
    <property type="entry name" value="MFS_trans_sf"/>
</dbReference>
<dbReference type="AlphaFoldDB" id="A0A4R4ZQK2"/>
<dbReference type="EMBL" id="SMKX01000024">
    <property type="protein sequence ID" value="TDD60456.1"/>
    <property type="molecule type" value="Genomic_DNA"/>
</dbReference>
<name>A0A4R4ZQK2_9ACTN</name>
<feature type="region of interest" description="Disordered" evidence="6">
    <location>
        <begin position="1"/>
        <end position="20"/>
    </location>
</feature>
<dbReference type="InterPro" id="IPR044772">
    <property type="entry name" value="NO3_transporter"/>
</dbReference>
<feature type="transmembrane region" description="Helical" evidence="7">
    <location>
        <begin position="53"/>
        <end position="77"/>
    </location>
</feature>
<evidence type="ECO:0000256" key="5">
    <source>
        <dbReference type="ARBA" id="ARBA00023136"/>
    </source>
</evidence>
<comment type="subcellular location">
    <subcellularLocation>
        <location evidence="1">Membrane</location>
        <topology evidence="1">Multi-pass membrane protein</topology>
    </subcellularLocation>
</comment>